<reference evidence="1 2" key="1">
    <citation type="submission" date="2018-10" db="EMBL/GenBank/DDBJ databases">
        <title>Pan-genome distribution and transcriptional activeness of fungal secondary metabolism genes in Aspergillus section Fumigati.</title>
        <authorList>
            <person name="Takahashi H."/>
            <person name="Umemura M."/>
            <person name="Ninomiya A."/>
            <person name="Kusuya Y."/>
            <person name="Urayama S."/>
            <person name="Shimizu M."/>
            <person name="Watanabe A."/>
            <person name="Kamei K."/>
            <person name="Yaguchi T."/>
            <person name="Hagiwara D."/>
        </authorList>
    </citation>
    <scope>NUCLEOTIDE SEQUENCE [LARGE SCALE GENOMIC DNA]</scope>
    <source>
        <strain evidence="1 2">IFM 55266</strain>
    </source>
</reference>
<dbReference type="Gene3D" id="1.25.40.10">
    <property type="entry name" value="Tetratricopeptide repeat domain"/>
    <property type="match status" value="1"/>
</dbReference>
<dbReference type="GeneID" id="67006472"/>
<evidence type="ECO:0000313" key="1">
    <source>
        <dbReference type="EMBL" id="GIJ88934.1"/>
    </source>
</evidence>
<dbReference type="Pfam" id="PF13424">
    <property type="entry name" value="TPR_12"/>
    <property type="match status" value="1"/>
</dbReference>
<gene>
    <name evidence="1" type="ORF">Asppvi_007862</name>
</gene>
<sequence>MGITESAPDIQSVAASTIALSDTELVLGTDHSPAYWHQNYLNSVLRSTSNILNQSASARNTETALLQIRDYFRWHLQQSNFPISGDSSFTNVPSRHMDLQIEKNAYDLTGVFTHAVDQLAKKVPRQPWTLINTGCDMARVVFQQQEQDLIRVLFLLFTDQRWYDFPDLRLHLLRFLASTAEQVLGSSHPLTVILRLLPTYNTLVDSAEPALKLMLDMVIERSDNISSDICRYQWALSDLLRMQKNFPAAADICQKLIRESSKANGYAHKTTRISMRRLGRIYYDLGLYNEAEKVLLEALSVGLSEHGPQQPDICDIYTCDRLGFVYLAKADYTRCEYYWNRALNWVQKRWPGDDLNAMAFSQQLEKVLILKRNGHTRIQGW</sequence>
<dbReference type="RefSeq" id="XP_043159680.1">
    <property type="nucleotide sequence ID" value="XM_043303745.1"/>
</dbReference>
<name>A0A9P3BJJ8_9EURO</name>
<dbReference type="OrthoDB" id="4159530at2759"/>
<dbReference type="EMBL" id="BHVY01000005">
    <property type="protein sequence ID" value="GIJ88934.1"/>
    <property type="molecule type" value="Genomic_DNA"/>
</dbReference>
<dbReference type="InterPro" id="IPR011990">
    <property type="entry name" value="TPR-like_helical_dom_sf"/>
</dbReference>
<accession>A0A9P3BJJ8</accession>
<proteinExistence type="predicted"/>
<dbReference type="Proteomes" id="UP001043456">
    <property type="component" value="Unassembled WGS sequence"/>
</dbReference>
<comment type="caution">
    <text evidence="1">The sequence shown here is derived from an EMBL/GenBank/DDBJ whole genome shotgun (WGS) entry which is preliminary data.</text>
</comment>
<keyword evidence="2" id="KW-1185">Reference proteome</keyword>
<evidence type="ECO:0008006" key="3">
    <source>
        <dbReference type="Google" id="ProtNLM"/>
    </source>
</evidence>
<organism evidence="1 2">
    <name type="scientific">Aspergillus pseudoviridinutans</name>
    <dbReference type="NCBI Taxonomy" id="1517512"/>
    <lineage>
        <taxon>Eukaryota</taxon>
        <taxon>Fungi</taxon>
        <taxon>Dikarya</taxon>
        <taxon>Ascomycota</taxon>
        <taxon>Pezizomycotina</taxon>
        <taxon>Eurotiomycetes</taxon>
        <taxon>Eurotiomycetidae</taxon>
        <taxon>Eurotiales</taxon>
        <taxon>Aspergillaceae</taxon>
        <taxon>Aspergillus</taxon>
        <taxon>Aspergillus subgen. Fumigati</taxon>
    </lineage>
</organism>
<dbReference type="AlphaFoldDB" id="A0A9P3BJJ8"/>
<evidence type="ECO:0000313" key="2">
    <source>
        <dbReference type="Proteomes" id="UP001043456"/>
    </source>
</evidence>
<dbReference type="SUPFAM" id="SSF48452">
    <property type="entry name" value="TPR-like"/>
    <property type="match status" value="1"/>
</dbReference>
<protein>
    <recommendedName>
        <fullName evidence="3">Tetratricopeptide repeat domain protein</fullName>
    </recommendedName>
</protein>